<sequence length="151" mass="17406">GKWVEAKELPDIWTDLLIVSKGDLKLPLEVGNFPAFLEKYPIEKIENGYRGFDDKIGYCGEPDIFGVPQFKETKQIKSIFDIKRTASKIKDGIQLGLYCNLFNLEQGIIIPLNDKTQSGFSKPIIYDKKSLEGYYKMGLEKRESFRRRYGI</sequence>
<comment type="caution">
    <text evidence="1">The sequence shown here is derived from an EMBL/GenBank/DDBJ whole genome shotgun (WGS) entry which is preliminary data.</text>
</comment>
<gene>
    <name evidence="1" type="ORF">LCGC14_1374140</name>
</gene>
<evidence type="ECO:0000313" key="1">
    <source>
        <dbReference type="EMBL" id="KKM77023.1"/>
    </source>
</evidence>
<proteinExistence type="predicted"/>
<name>A0A0F9K4V8_9ZZZZ</name>
<organism evidence="1">
    <name type="scientific">marine sediment metagenome</name>
    <dbReference type="NCBI Taxonomy" id="412755"/>
    <lineage>
        <taxon>unclassified sequences</taxon>
        <taxon>metagenomes</taxon>
        <taxon>ecological metagenomes</taxon>
    </lineage>
</organism>
<accession>A0A0F9K4V8</accession>
<protein>
    <recommendedName>
        <fullName evidence="2">PD-(D/E)XK endonuclease-like domain-containing protein</fullName>
    </recommendedName>
</protein>
<feature type="non-terminal residue" evidence="1">
    <location>
        <position position="1"/>
    </location>
</feature>
<dbReference type="EMBL" id="LAZR01008708">
    <property type="protein sequence ID" value="KKM77023.1"/>
    <property type="molecule type" value="Genomic_DNA"/>
</dbReference>
<evidence type="ECO:0008006" key="2">
    <source>
        <dbReference type="Google" id="ProtNLM"/>
    </source>
</evidence>
<reference evidence="1" key="1">
    <citation type="journal article" date="2015" name="Nature">
        <title>Complex archaea that bridge the gap between prokaryotes and eukaryotes.</title>
        <authorList>
            <person name="Spang A."/>
            <person name="Saw J.H."/>
            <person name="Jorgensen S.L."/>
            <person name="Zaremba-Niedzwiedzka K."/>
            <person name="Martijn J."/>
            <person name="Lind A.E."/>
            <person name="van Eijk R."/>
            <person name="Schleper C."/>
            <person name="Guy L."/>
            <person name="Ettema T.J."/>
        </authorList>
    </citation>
    <scope>NUCLEOTIDE SEQUENCE</scope>
</reference>
<dbReference type="AlphaFoldDB" id="A0A0F9K4V8"/>